<dbReference type="EMBL" id="JAZGQO010000002">
    <property type="protein sequence ID" value="KAK6190444.1"/>
    <property type="molecule type" value="Genomic_DNA"/>
</dbReference>
<evidence type="ECO:0000259" key="1">
    <source>
        <dbReference type="PROSITE" id="PS50897"/>
    </source>
</evidence>
<dbReference type="SMART" id="SM00668">
    <property type="entry name" value="CTLH"/>
    <property type="match status" value="1"/>
</dbReference>
<protein>
    <recommendedName>
        <fullName evidence="1">CTLH domain-containing protein</fullName>
    </recommendedName>
</protein>
<evidence type="ECO:0000313" key="3">
    <source>
        <dbReference type="EMBL" id="KAK6190444.1"/>
    </source>
</evidence>
<proteinExistence type="predicted"/>
<dbReference type="InterPro" id="IPR024964">
    <property type="entry name" value="CTLH/CRA"/>
</dbReference>
<accession>A0AAN8PZR3</accession>
<organism evidence="3 4">
    <name type="scientific">Patella caerulea</name>
    <name type="common">Rayed Mediterranean limpet</name>
    <dbReference type="NCBI Taxonomy" id="87958"/>
    <lineage>
        <taxon>Eukaryota</taxon>
        <taxon>Metazoa</taxon>
        <taxon>Spiralia</taxon>
        <taxon>Lophotrochozoa</taxon>
        <taxon>Mollusca</taxon>
        <taxon>Gastropoda</taxon>
        <taxon>Patellogastropoda</taxon>
        <taxon>Patelloidea</taxon>
        <taxon>Patellidae</taxon>
        <taxon>Patella</taxon>
    </lineage>
</organism>
<sequence length="212" mass="24495">MEKLRETGTHVTRADMNKLIMNYLVTEGFKEAAEKFRMESGVQPSVDLDELDDRIKIRQAIHSGNIQDAICLVNQLYPELLDNDRYLYFRLQQQKMIELIRQKEVEAALEYAQIHLSERVEENPEVLSELERTLALLAFEDPESSPFSELLHPSHRQKVASELNAAILEADATPKLANLLKLLLWSQDELDKKKEKYPKMTDISKGSIEDQK</sequence>
<dbReference type="Proteomes" id="UP001347796">
    <property type="component" value="Unassembled WGS sequence"/>
</dbReference>
<evidence type="ECO:0000313" key="4">
    <source>
        <dbReference type="Proteomes" id="UP001347796"/>
    </source>
</evidence>
<feature type="domain" description="CTLH" evidence="1">
    <location>
        <begin position="50"/>
        <end position="107"/>
    </location>
</feature>
<dbReference type="SMART" id="SM00757">
    <property type="entry name" value="CRA"/>
    <property type="match status" value="1"/>
</dbReference>
<dbReference type="PANTHER" id="PTHR12864">
    <property type="entry name" value="RAN BINDING PROTEIN 9-RELATED"/>
    <property type="match status" value="1"/>
</dbReference>
<dbReference type="AlphaFoldDB" id="A0AAN8PZR3"/>
<evidence type="ECO:0000313" key="2">
    <source>
        <dbReference type="EMBL" id="KAK6183938.1"/>
    </source>
</evidence>
<dbReference type="InterPro" id="IPR013144">
    <property type="entry name" value="CRA_dom"/>
</dbReference>
<gene>
    <name evidence="3" type="ORF">SNE40_002310</name>
    <name evidence="2" type="ORF">SNE40_006502</name>
</gene>
<reference evidence="3 4" key="1">
    <citation type="submission" date="2024-01" db="EMBL/GenBank/DDBJ databases">
        <title>The genome of the rayed Mediterranean limpet Patella caerulea (Linnaeus, 1758).</title>
        <authorList>
            <person name="Anh-Thu Weber A."/>
            <person name="Halstead-Nussloch G."/>
        </authorList>
    </citation>
    <scope>NUCLEOTIDE SEQUENCE [LARGE SCALE GENOMIC DNA]</scope>
    <source>
        <strain evidence="3">AATW-2023a</strain>
        <tissue evidence="3">Whole specimen</tissue>
    </source>
</reference>
<comment type="caution">
    <text evidence="3">The sequence shown here is derived from an EMBL/GenBank/DDBJ whole genome shotgun (WGS) entry which is preliminary data.</text>
</comment>
<dbReference type="InterPro" id="IPR050618">
    <property type="entry name" value="Ubq-SigPath_Reg"/>
</dbReference>
<dbReference type="EMBL" id="JAZGQO010000006">
    <property type="protein sequence ID" value="KAK6183938.1"/>
    <property type="molecule type" value="Genomic_DNA"/>
</dbReference>
<dbReference type="PROSITE" id="PS50897">
    <property type="entry name" value="CTLH"/>
    <property type="match status" value="1"/>
</dbReference>
<dbReference type="Pfam" id="PF08513">
    <property type="entry name" value="LisH"/>
    <property type="match status" value="1"/>
</dbReference>
<dbReference type="SMART" id="SM00667">
    <property type="entry name" value="LisH"/>
    <property type="match status" value="1"/>
</dbReference>
<keyword evidence="4" id="KW-1185">Reference proteome</keyword>
<name>A0AAN8PZR3_PATCE</name>
<dbReference type="InterPro" id="IPR006594">
    <property type="entry name" value="LisH"/>
</dbReference>
<dbReference type="PROSITE" id="PS50896">
    <property type="entry name" value="LISH"/>
    <property type="match status" value="1"/>
</dbReference>
<dbReference type="InterPro" id="IPR006595">
    <property type="entry name" value="CTLH_C"/>
</dbReference>
<dbReference type="Pfam" id="PF10607">
    <property type="entry name" value="CTLH"/>
    <property type="match status" value="1"/>
</dbReference>